<name>A0ABV5W1Z7_9BACL</name>
<dbReference type="Pfam" id="PF07071">
    <property type="entry name" value="KDGP_aldolase"/>
    <property type="match status" value="1"/>
</dbReference>
<dbReference type="InterPro" id="IPR013785">
    <property type="entry name" value="Aldolase_TIM"/>
</dbReference>
<organism evidence="1 2">
    <name type="scientific">Paenibacillus hodogayensis</name>
    <dbReference type="NCBI Taxonomy" id="279208"/>
    <lineage>
        <taxon>Bacteria</taxon>
        <taxon>Bacillati</taxon>
        <taxon>Bacillota</taxon>
        <taxon>Bacilli</taxon>
        <taxon>Bacillales</taxon>
        <taxon>Paenibacillaceae</taxon>
        <taxon>Paenibacillus</taxon>
    </lineage>
</organism>
<proteinExistence type="predicted"/>
<dbReference type="Proteomes" id="UP001589619">
    <property type="component" value="Unassembled WGS sequence"/>
</dbReference>
<dbReference type="RefSeq" id="WP_344913717.1">
    <property type="nucleotide sequence ID" value="NZ_BAAAYO010000013.1"/>
</dbReference>
<dbReference type="Gene3D" id="3.20.20.70">
    <property type="entry name" value="Aldolase class I"/>
    <property type="match status" value="1"/>
</dbReference>
<gene>
    <name evidence="1" type="ORF">ACFFNY_22460</name>
</gene>
<comment type="caution">
    <text evidence="1">The sequence shown here is derived from an EMBL/GenBank/DDBJ whole genome shotgun (WGS) entry which is preliminary data.</text>
</comment>
<dbReference type="NCBIfam" id="TIGR03581">
    <property type="entry name" value="EF_0839"/>
    <property type="match status" value="1"/>
</dbReference>
<reference evidence="1 2" key="1">
    <citation type="submission" date="2024-09" db="EMBL/GenBank/DDBJ databases">
        <authorList>
            <person name="Sun Q."/>
            <person name="Mori K."/>
        </authorList>
    </citation>
    <scope>NUCLEOTIDE SEQUENCE [LARGE SCALE GENOMIC DNA]</scope>
    <source>
        <strain evidence="1 2">JCM 12520</strain>
    </source>
</reference>
<sequence>MSRKPTVGLNVLAKDVDNARTITDAAPGKVMIGVTVKPFATVEAAVEHIEALHAAGVQVSVGLGAGDPTQWDKVVQVAVRTKPVHVNQVFPAAGYTLGALKQAGASDTIVNALIQPAGEPGKVIVTTGPASRDYAGVLSCDAAAALLADIGVHSVKLFPIEGTKRLDEVAAMVKAAVARGITMFEPTGGIDTETIAPIVQVCADNGAERIVPHIYTSIVDPATGLTRLDDFRQLLDRLGKWLG</sequence>
<evidence type="ECO:0000313" key="2">
    <source>
        <dbReference type="Proteomes" id="UP001589619"/>
    </source>
</evidence>
<accession>A0ABV5W1Z7</accession>
<protein>
    <submittedName>
        <fullName evidence="1">KDGP aldolase</fullName>
    </submittedName>
</protein>
<dbReference type="InterPro" id="IPR010763">
    <property type="entry name" value="DgaF"/>
</dbReference>
<dbReference type="EMBL" id="JBHMAG010000014">
    <property type="protein sequence ID" value="MFB9754343.1"/>
    <property type="molecule type" value="Genomic_DNA"/>
</dbReference>
<keyword evidence="2" id="KW-1185">Reference proteome</keyword>
<evidence type="ECO:0000313" key="1">
    <source>
        <dbReference type="EMBL" id="MFB9754343.1"/>
    </source>
</evidence>